<feature type="coiled-coil region" evidence="1">
    <location>
        <begin position="21"/>
        <end position="55"/>
    </location>
</feature>
<proteinExistence type="predicted"/>
<keyword evidence="3" id="KW-1185">Reference proteome</keyword>
<reference evidence="2" key="2">
    <citation type="submission" date="2021-08" db="EMBL/GenBank/DDBJ databases">
        <authorList>
            <person name="Eriksson T."/>
        </authorList>
    </citation>
    <scope>NUCLEOTIDE SEQUENCE</scope>
    <source>
        <strain evidence="2">Stoneville</strain>
        <tissue evidence="2">Whole head</tissue>
    </source>
</reference>
<gene>
    <name evidence="2" type="ORF">GEV33_010748</name>
</gene>
<organism evidence="2 3">
    <name type="scientific">Tenebrio molitor</name>
    <name type="common">Yellow mealworm beetle</name>
    <dbReference type="NCBI Taxonomy" id="7067"/>
    <lineage>
        <taxon>Eukaryota</taxon>
        <taxon>Metazoa</taxon>
        <taxon>Ecdysozoa</taxon>
        <taxon>Arthropoda</taxon>
        <taxon>Hexapoda</taxon>
        <taxon>Insecta</taxon>
        <taxon>Pterygota</taxon>
        <taxon>Neoptera</taxon>
        <taxon>Endopterygota</taxon>
        <taxon>Coleoptera</taxon>
        <taxon>Polyphaga</taxon>
        <taxon>Cucujiformia</taxon>
        <taxon>Tenebrionidae</taxon>
        <taxon>Tenebrio</taxon>
    </lineage>
</organism>
<evidence type="ECO:0000256" key="1">
    <source>
        <dbReference type="SAM" id="Coils"/>
    </source>
</evidence>
<keyword evidence="1" id="KW-0175">Coiled coil</keyword>
<sequence>MLCEEHCREIHNIEEAFHKVLKKVNYQNSKLKETVEEMKEEIDSLTAQLAETRQTLDAKSLVGKVREELSQQFLSFKKEVQIQIDQKFNTLSNGQLRITENVKNVLHQDKQLYSEALKPSKDVVILKPKSSQNANVTFETLQDKINPEEVQVGITKVKRLRNGSVAIACCNQEEANKLEEEVKTKMGKEYEVKKVKPHNPKIKIVGFNNEMTEEELKQCLINQNSSLKNMKDALCFGEHWLKPAESDIVRIESFTTAESFTRSNHTHGGVIQFILSCHQFESLQFVKSLSSEIDCEIIGTYLPEFNLYLIVVYRSPLDWELRDGVGNGEKRKYSGGKAVSRGRLKGEVTFVWFFETNTPCEERSNISKIFLFMLTHPVEGAAAEFLRRSEILRSCSSPATTRRLPMAVIPDNLGRNSSVKKGYAGKAVITGRNSDTPVEGVKESSFSLCVICR</sequence>
<accession>A0A8J6HE49</accession>
<reference evidence="2" key="1">
    <citation type="journal article" date="2020" name="J Insects Food Feed">
        <title>The yellow mealworm (Tenebrio molitor) genome: a resource for the emerging insects as food and feed industry.</title>
        <authorList>
            <person name="Eriksson T."/>
            <person name="Andere A."/>
            <person name="Kelstrup H."/>
            <person name="Emery V."/>
            <person name="Picard C."/>
        </authorList>
    </citation>
    <scope>NUCLEOTIDE SEQUENCE</scope>
    <source>
        <strain evidence="2">Stoneville</strain>
        <tissue evidence="2">Whole head</tissue>
    </source>
</reference>
<protein>
    <submittedName>
        <fullName evidence="2">Uncharacterized protein</fullName>
    </submittedName>
</protein>
<evidence type="ECO:0000313" key="2">
    <source>
        <dbReference type="EMBL" id="KAH0812043.1"/>
    </source>
</evidence>
<dbReference type="Proteomes" id="UP000719412">
    <property type="component" value="Unassembled WGS sequence"/>
</dbReference>
<dbReference type="EMBL" id="JABDTM020026344">
    <property type="protein sequence ID" value="KAH0812043.1"/>
    <property type="molecule type" value="Genomic_DNA"/>
</dbReference>
<evidence type="ECO:0000313" key="3">
    <source>
        <dbReference type="Proteomes" id="UP000719412"/>
    </source>
</evidence>
<dbReference type="AlphaFoldDB" id="A0A8J6HE49"/>
<comment type="caution">
    <text evidence="2">The sequence shown here is derived from an EMBL/GenBank/DDBJ whole genome shotgun (WGS) entry which is preliminary data.</text>
</comment>
<name>A0A8J6HE49_TENMO</name>